<feature type="compositionally biased region" description="Low complexity" evidence="2">
    <location>
        <begin position="412"/>
        <end position="433"/>
    </location>
</feature>
<evidence type="ECO:0000256" key="2">
    <source>
        <dbReference type="SAM" id="MobiDB-lite"/>
    </source>
</evidence>
<feature type="compositionally biased region" description="Polar residues" evidence="2">
    <location>
        <begin position="489"/>
        <end position="502"/>
    </location>
</feature>
<feature type="compositionally biased region" description="Basic and acidic residues" evidence="2">
    <location>
        <begin position="435"/>
        <end position="459"/>
    </location>
</feature>
<proteinExistence type="predicted"/>
<keyword evidence="1" id="KW-0175">Coiled coil</keyword>
<evidence type="ECO:0000313" key="3">
    <source>
        <dbReference type="EMBL" id="KAA6390439.1"/>
    </source>
</evidence>
<evidence type="ECO:0000256" key="1">
    <source>
        <dbReference type="SAM" id="Coils"/>
    </source>
</evidence>
<feature type="compositionally biased region" description="Acidic residues" evidence="2">
    <location>
        <begin position="336"/>
        <end position="363"/>
    </location>
</feature>
<feature type="compositionally biased region" description="Polar residues" evidence="2">
    <location>
        <begin position="289"/>
        <end position="301"/>
    </location>
</feature>
<feature type="region of interest" description="Disordered" evidence="2">
    <location>
        <begin position="36"/>
        <end position="75"/>
    </location>
</feature>
<accession>A0A5J4W7K4</accession>
<feature type="compositionally biased region" description="Basic and acidic residues" evidence="2">
    <location>
        <begin position="632"/>
        <end position="665"/>
    </location>
</feature>
<feature type="compositionally biased region" description="Basic residues" evidence="2">
    <location>
        <begin position="387"/>
        <end position="398"/>
    </location>
</feature>
<feature type="compositionally biased region" description="Basic residues" evidence="2">
    <location>
        <begin position="59"/>
        <end position="70"/>
    </location>
</feature>
<organism evidence="3 4">
    <name type="scientific">Streblomastix strix</name>
    <dbReference type="NCBI Taxonomy" id="222440"/>
    <lineage>
        <taxon>Eukaryota</taxon>
        <taxon>Metamonada</taxon>
        <taxon>Preaxostyla</taxon>
        <taxon>Oxymonadida</taxon>
        <taxon>Streblomastigidae</taxon>
        <taxon>Streblomastix</taxon>
    </lineage>
</organism>
<feature type="compositionally biased region" description="Basic residues" evidence="2">
    <location>
        <begin position="306"/>
        <end position="316"/>
    </location>
</feature>
<reference evidence="3 4" key="1">
    <citation type="submission" date="2019-03" db="EMBL/GenBank/DDBJ databases">
        <title>Single cell metagenomics reveals metabolic interactions within the superorganism composed of flagellate Streblomastix strix and complex community of Bacteroidetes bacteria on its surface.</title>
        <authorList>
            <person name="Treitli S.C."/>
            <person name="Kolisko M."/>
            <person name="Husnik F."/>
            <person name="Keeling P."/>
            <person name="Hampl V."/>
        </authorList>
    </citation>
    <scope>NUCLEOTIDE SEQUENCE [LARGE SCALE GENOMIC DNA]</scope>
    <source>
        <strain evidence="3">ST1C</strain>
    </source>
</reference>
<feature type="compositionally biased region" description="Basic and acidic residues" evidence="2">
    <location>
        <begin position="399"/>
        <end position="411"/>
    </location>
</feature>
<protein>
    <submittedName>
        <fullName evidence="3">Uncharacterized protein</fullName>
    </submittedName>
</protein>
<gene>
    <name evidence="3" type="ORF">EZS28_014036</name>
</gene>
<feature type="compositionally biased region" description="Basic residues" evidence="2">
    <location>
        <begin position="39"/>
        <end position="50"/>
    </location>
</feature>
<comment type="caution">
    <text evidence="3">The sequence shown here is derived from an EMBL/GenBank/DDBJ whole genome shotgun (WGS) entry which is preliminary data.</text>
</comment>
<feature type="region of interest" description="Disordered" evidence="2">
    <location>
        <begin position="286"/>
        <end position="502"/>
    </location>
</feature>
<sequence>MKQSRNYFEQNNNLDRKKHLEQLELDCELDSARLEAGMKKHARSRSRHRNSSKDQRRPSSVHKHKSKHQQFHFDDSFSEETPIVARAAALEEIVLLQEHEIIKLGRVIHQLERQFNDIREYKISNDLKELGKVDDNYYSSQIENNYHLTSIMKPTPSIEFPNFTTHSSSQANTNNKPSYLPFPIKANKPSQQSIPPNTDILKAWRERVLELLIERRQIQAKVVEQLESLRTERDILKEQLQSMKREIDLQKRRNNGIQAQLDMERAIQKATRATLSRYEDQIKKKDYSDLSNTDNTTQQDQISKSSKSRNGKNKNNKKNDKNKNILIKRRRGIQDEQQDEQQDDEDEEEDQQDEQEEQEDDDDISQKYQSNTESESESQDQYQIQKKQQKKKKQIKQIKNKDKDKDKDKQRSVSSHSISNKSKSKSRSSNINKKTTKENKETKAKSKSPKKEKETEKQIIKSKKKQSKSTKQQSQNQSQSESTDHINSEIYTNNEIESDNDTQQIPLNVKLTVAQSKADRLQLLNEQHVIQTQEAEQKLRNIGSSIQRLDTVVQEDEQKLSQVEAERDDEVIHSLQLEQQLSNERDIRDRLLQKAQEEMEQRIIIQEKARLIDFEREKAKEKEMIAKRLLKKKENEAKKQIKEKEEEINRKDDEQKRLEKERDLLVRLMRGKQPTSPGTVRLLGTGNK</sequence>
<feature type="region of interest" description="Disordered" evidence="2">
    <location>
        <begin position="632"/>
        <end position="688"/>
    </location>
</feature>
<evidence type="ECO:0000313" key="4">
    <source>
        <dbReference type="Proteomes" id="UP000324800"/>
    </source>
</evidence>
<feature type="compositionally biased region" description="Low complexity" evidence="2">
    <location>
        <begin position="469"/>
        <end position="481"/>
    </location>
</feature>
<feature type="coiled-coil region" evidence="1">
    <location>
        <begin position="201"/>
        <end position="260"/>
    </location>
</feature>
<dbReference type="AlphaFoldDB" id="A0A5J4W7K4"/>
<dbReference type="Proteomes" id="UP000324800">
    <property type="component" value="Unassembled WGS sequence"/>
</dbReference>
<name>A0A5J4W7K4_9EUKA</name>
<dbReference type="EMBL" id="SNRW01003218">
    <property type="protein sequence ID" value="KAA6390439.1"/>
    <property type="molecule type" value="Genomic_DNA"/>
</dbReference>